<reference evidence="4 5" key="1">
    <citation type="submission" date="2018-03" db="EMBL/GenBank/DDBJ databases">
        <title>Genomic framework for the identification of Micromonospora saelicesensis and Micromonospora noduli.</title>
        <authorList>
            <person name="Riesco R."/>
            <person name="Trujillo M.E."/>
        </authorList>
    </citation>
    <scope>NUCLEOTIDE SEQUENCE [LARGE SCALE GENOMIC DNA]</scope>
    <source>
        <strain evidence="4 5">GAR05</strain>
    </source>
</reference>
<comment type="caution">
    <text evidence="4">The sequence shown here is derived from an EMBL/GenBank/DDBJ whole genome shotgun (WGS) entry which is preliminary data.</text>
</comment>
<protein>
    <recommendedName>
        <fullName evidence="3">Cyanobacterial TRADD-N associated 2 transmembrane domain-containing protein</fullName>
    </recommendedName>
</protein>
<evidence type="ECO:0000313" key="5">
    <source>
        <dbReference type="Proteomes" id="UP000249334"/>
    </source>
</evidence>
<keyword evidence="5" id="KW-1185">Reference proteome</keyword>
<feature type="transmembrane region" description="Helical" evidence="2">
    <location>
        <begin position="145"/>
        <end position="165"/>
    </location>
</feature>
<keyword evidence="2" id="KW-0812">Transmembrane</keyword>
<evidence type="ECO:0000313" key="4">
    <source>
        <dbReference type="EMBL" id="RAN93867.1"/>
    </source>
</evidence>
<evidence type="ECO:0000256" key="1">
    <source>
        <dbReference type="SAM" id="MobiDB-lite"/>
    </source>
</evidence>
<dbReference type="RefSeq" id="WP_146755534.1">
    <property type="nucleotide sequence ID" value="NZ_JBNCKH010000005.1"/>
</dbReference>
<feature type="transmembrane region" description="Helical" evidence="2">
    <location>
        <begin position="53"/>
        <end position="77"/>
    </location>
</feature>
<keyword evidence="2" id="KW-0472">Membrane</keyword>
<evidence type="ECO:0000259" key="3">
    <source>
        <dbReference type="Pfam" id="PF20712"/>
    </source>
</evidence>
<accession>A0ABX9CC60</accession>
<dbReference type="Proteomes" id="UP000249334">
    <property type="component" value="Unassembled WGS sequence"/>
</dbReference>
<proteinExistence type="predicted"/>
<feature type="domain" description="Cyanobacterial TRADD-N associated 2 transmembrane" evidence="3">
    <location>
        <begin position="135"/>
        <end position="202"/>
    </location>
</feature>
<dbReference type="EMBL" id="PXXW01000042">
    <property type="protein sequence ID" value="RAN93867.1"/>
    <property type="molecule type" value="Genomic_DNA"/>
</dbReference>
<feature type="region of interest" description="Disordered" evidence="1">
    <location>
        <begin position="254"/>
        <end position="291"/>
    </location>
</feature>
<feature type="transmembrane region" description="Helical" evidence="2">
    <location>
        <begin position="177"/>
        <end position="197"/>
    </location>
</feature>
<dbReference type="InterPro" id="IPR048567">
    <property type="entry name" value="CyanoTRADDas_TM"/>
</dbReference>
<evidence type="ECO:0000256" key="2">
    <source>
        <dbReference type="SAM" id="Phobius"/>
    </source>
</evidence>
<sequence length="291" mass="31519">MFPFASDMVTTLVEFFRAKNAARKPATIVSLLVAVGAGFYIATILFLKKTDPSYVIPGAFLGAAAVIVLFAVSASYVEPKRLPSAAQRIGAEDTLAHILEERAKIEEQIRESKGGDIYSNLELNLNHLSEYYTINKSQARSSFRIGASAVILGFIAVLAGVALLYTDKNAASTSVPVIATVAGLLGQFIGAYCFYLYNRAAQHVTTFYGRLSQVQDTMIAINLCDAIEEKQRKSMLIEQIIAALLSRAGHTSNIGVTPEDATNNANRSRRRRRPKTDRAAAGEPSAQAPRS</sequence>
<dbReference type="Pfam" id="PF20712">
    <property type="entry name" value="CyanoTRADDas_TM"/>
    <property type="match status" value="1"/>
</dbReference>
<organism evidence="4 5">
    <name type="scientific">Micromonospora saelicesensis</name>
    <dbReference type="NCBI Taxonomy" id="285676"/>
    <lineage>
        <taxon>Bacteria</taxon>
        <taxon>Bacillati</taxon>
        <taxon>Actinomycetota</taxon>
        <taxon>Actinomycetes</taxon>
        <taxon>Micromonosporales</taxon>
        <taxon>Micromonosporaceae</taxon>
        <taxon>Micromonospora</taxon>
    </lineage>
</organism>
<name>A0ABX9CC60_9ACTN</name>
<keyword evidence="2" id="KW-1133">Transmembrane helix</keyword>
<feature type="transmembrane region" description="Helical" evidence="2">
    <location>
        <begin position="26"/>
        <end position="47"/>
    </location>
</feature>
<gene>
    <name evidence="4" type="ORF">GAR05_05167</name>
</gene>